<evidence type="ECO:0000259" key="1">
    <source>
        <dbReference type="PROSITE" id="PS50824"/>
    </source>
</evidence>
<dbReference type="SMART" id="SM01289">
    <property type="entry name" value="PYRIN"/>
    <property type="match status" value="1"/>
</dbReference>
<organism evidence="2 3">
    <name type="scientific">Cyclopterus lumpus</name>
    <name type="common">Lumpsucker</name>
    <dbReference type="NCBI Taxonomy" id="8103"/>
    <lineage>
        <taxon>Eukaryota</taxon>
        <taxon>Metazoa</taxon>
        <taxon>Chordata</taxon>
        <taxon>Craniata</taxon>
        <taxon>Vertebrata</taxon>
        <taxon>Euteleostomi</taxon>
        <taxon>Actinopterygii</taxon>
        <taxon>Neopterygii</taxon>
        <taxon>Teleostei</taxon>
        <taxon>Neoteleostei</taxon>
        <taxon>Acanthomorphata</taxon>
        <taxon>Eupercaria</taxon>
        <taxon>Perciformes</taxon>
        <taxon>Cottioidei</taxon>
        <taxon>Cottales</taxon>
        <taxon>Cyclopteridae</taxon>
        <taxon>Cyclopterus</taxon>
    </lineage>
</organism>
<protein>
    <recommendedName>
        <fullName evidence="1">Pyrin domain-containing protein</fullName>
    </recommendedName>
</protein>
<feature type="domain" description="Pyrin" evidence="1">
    <location>
        <begin position="1"/>
        <end position="84"/>
    </location>
</feature>
<dbReference type="Pfam" id="PF02758">
    <property type="entry name" value="PYRIN"/>
    <property type="match status" value="1"/>
</dbReference>
<reference evidence="2" key="2">
    <citation type="submission" date="2025-09" db="UniProtKB">
        <authorList>
            <consortium name="Ensembl"/>
        </authorList>
    </citation>
    <scope>IDENTIFICATION</scope>
</reference>
<dbReference type="SUPFAM" id="SSF47986">
    <property type="entry name" value="DEATH domain"/>
    <property type="match status" value="1"/>
</dbReference>
<dbReference type="PROSITE" id="PS50824">
    <property type="entry name" value="DAPIN"/>
    <property type="match status" value="1"/>
</dbReference>
<name>A0A8C2WZ64_CYCLU</name>
<dbReference type="Ensembl" id="ENSCLMT00005009743.1">
    <property type="protein sequence ID" value="ENSCLMP00005008939.1"/>
    <property type="gene ID" value="ENSCLMG00005005084.1"/>
</dbReference>
<dbReference type="Gene3D" id="1.10.533.10">
    <property type="entry name" value="Death Domain, Fas"/>
    <property type="match status" value="1"/>
</dbReference>
<proteinExistence type="predicted"/>
<dbReference type="GeneTree" id="ENSGT00940000173625"/>
<keyword evidence="3" id="KW-1185">Reference proteome</keyword>
<sequence length="95" mass="10804">MSVPLLLLETLDDLTLKDFKRFQWLLENGVLDCCKPVARSRLEDADRPGTVGVMTRDYGEGTAANVAVEILKKMGHNGTAQKLHLWHHWDVQYNL</sequence>
<evidence type="ECO:0000313" key="2">
    <source>
        <dbReference type="Ensembl" id="ENSCLMP00005008939.1"/>
    </source>
</evidence>
<dbReference type="InterPro" id="IPR011029">
    <property type="entry name" value="DEATH-like_dom_sf"/>
</dbReference>
<evidence type="ECO:0000313" key="3">
    <source>
        <dbReference type="Proteomes" id="UP000694565"/>
    </source>
</evidence>
<accession>A0A8C2WZ64</accession>
<dbReference type="Proteomes" id="UP000694565">
    <property type="component" value="Unplaced"/>
</dbReference>
<dbReference type="InterPro" id="IPR004020">
    <property type="entry name" value="DAPIN"/>
</dbReference>
<dbReference type="AlphaFoldDB" id="A0A8C2WZ64"/>
<reference evidence="2" key="1">
    <citation type="submission" date="2025-08" db="UniProtKB">
        <authorList>
            <consortium name="Ensembl"/>
        </authorList>
    </citation>
    <scope>IDENTIFICATION</scope>
</reference>